<evidence type="ECO:0000256" key="1">
    <source>
        <dbReference type="SAM" id="MobiDB-lite"/>
    </source>
</evidence>
<dbReference type="AlphaFoldDB" id="A0A6J4I0I8"/>
<reference evidence="2" key="1">
    <citation type="submission" date="2020-02" db="EMBL/GenBank/DDBJ databases">
        <authorList>
            <person name="Meier V. D."/>
        </authorList>
    </citation>
    <scope>NUCLEOTIDE SEQUENCE</scope>
    <source>
        <strain evidence="2">AVDCRST_MAG77</strain>
    </source>
</reference>
<gene>
    <name evidence="2" type="ORF">AVDCRST_MAG77-1375</name>
</gene>
<proteinExistence type="predicted"/>
<feature type="non-terminal residue" evidence="2">
    <location>
        <position position="1"/>
    </location>
</feature>
<feature type="compositionally biased region" description="Low complexity" evidence="1">
    <location>
        <begin position="10"/>
        <end position="27"/>
    </location>
</feature>
<name>A0A6J4I0I8_9CHLR</name>
<accession>A0A6J4I0I8</accession>
<sequence length="27" mass="2678">AVPTAKRRASCSASSFPSSPHCSGQSA</sequence>
<dbReference type="EMBL" id="CADCTC010000088">
    <property type="protein sequence ID" value="CAA9238279.1"/>
    <property type="molecule type" value="Genomic_DNA"/>
</dbReference>
<feature type="non-terminal residue" evidence="2">
    <location>
        <position position="27"/>
    </location>
</feature>
<evidence type="ECO:0000313" key="2">
    <source>
        <dbReference type="EMBL" id="CAA9238279.1"/>
    </source>
</evidence>
<organism evidence="2">
    <name type="scientific">uncultured Chloroflexota bacterium</name>
    <dbReference type="NCBI Taxonomy" id="166587"/>
    <lineage>
        <taxon>Bacteria</taxon>
        <taxon>Bacillati</taxon>
        <taxon>Chloroflexota</taxon>
        <taxon>environmental samples</taxon>
    </lineage>
</organism>
<feature type="region of interest" description="Disordered" evidence="1">
    <location>
        <begin position="1"/>
        <end position="27"/>
    </location>
</feature>
<protein>
    <submittedName>
        <fullName evidence="2">Uncharacterized protein</fullName>
    </submittedName>
</protein>